<accession>A0A848K826</accession>
<dbReference type="Proteomes" id="UP000535543">
    <property type="component" value="Unassembled WGS sequence"/>
</dbReference>
<evidence type="ECO:0000313" key="3">
    <source>
        <dbReference type="Proteomes" id="UP000535543"/>
    </source>
</evidence>
<sequence length="63" mass="6657">MDALTSGEWLIATMTQLPPATCLQIADASGLGEGETRTWLAAMTVAELVSFDPVTETYALAQP</sequence>
<name>A0A848K826_9NOCA</name>
<feature type="domain" description="S-adenosylmethionine-dependent methyltransferase Rv2258c-like winged HTH" evidence="1">
    <location>
        <begin position="10"/>
        <end position="61"/>
    </location>
</feature>
<evidence type="ECO:0000259" key="1">
    <source>
        <dbReference type="Pfam" id="PF21320"/>
    </source>
</evidence>
<comment type="caution">
    <text evidence="2">The sequence shown here is derived from an EMBL/GenBank/DDBJ whole genome shotgun (WGS) entry which is preliminary data.</text>
</comment>
<reference evidence="2 3" key="2">
    <citation type="submission" date="2020-06" db="EMBL/GenBank/DDBJ databases">
        <title>Antribacter stalactiti gen. nov., sp. nov., a new member of the family Nacardiaceae isolated from a cave.</title>
        <authorList>
            <person name="Kim I.S."/>
        </authorList>
    </citation>
    <scope>NUCLEOTIDE SEQUENCE [LARGE SCALE GENOMIC DNA]</scope>
    <source>
        <strain evidence="2 3">YC2-7</strain>
    </source>
</reference>
<gene>
    <name evidence="2" type="ORF">FGL95_07930</name>
</gene>
<dbReference type="Pfam" id="PF21320">
    <property type="entry name" value="WHD_Rv2258c"/>
    <property type="match status" value="1"/>
</dbReference>
<dbReference type="EMBL" id="VCQU01000002">
    <property type="protein sequence ID" value="NMN94963.1"/>
    <property type="molecule type" value="Genomic_DNA"/>
</dbReference>
<evidence type="ECO:0000313" key="2">
    <source>
        <dbReference type="EMBL" id="NMN94963.1"/>
    </source>
</evidence>
<dbReference type="RefSeq" id="WP_169585672.1">
    <property type="nucleotide sequence ID" value="NZ_VCQU01000002.1"/>
</dbReference>
<protein>
    <recommendedName>
        <fullName evidence="1">S-adenosylmethionine-dependent methyltransferase Rv2258c-like winged HTH domain-containing protein</fullName>
    </recommendedName>
</protein>
<dbReference type="AlphaFoldDB" id="A0A848K826"/>
<dbReference type="InterPro" id="IPR048711">
    <property type="entry name" value="WHD_Rv2258c"/>
</dbReference>
<organism evidence="2 3">
    <name type="scientific">Antrihabitans stalactiti</name>
    <dbReference type="NCBI Taxonomy" id="2584121"/>
    <lineage>
        <taxon>Bacteria</taxon>
        <taxon>Bacillati</taxon>
        <taxon>Actinomycetota</taxon>
        <taxon>Actinomycetes</taxon>
        <taxon>Mycobacteriales</taxon>
        <taxon>Nocardiaceae</taxon>
        <taxon>Antrihabitans</taxon>
    </lineage>
</organism>
<keyword evidence="3" id="KW-1185">Reference proteome</keyword>
<proteinExistence type="predicted"/>
<reference evidence="2 3" key="1">
    <citation type="submission" date="2019-05" db="EMBL/GenBank/DDBJ databases">
        <authorList>
            <person name="Lee S.D."/>
        </authorList>
    </citation>
    <scope>NUCLEOTIDE SEQUENCE [LARGE SCALE GENOMIC DNA]</scope>
    <source>
        <strain evidence="2 3">YC2-7</strain>
    </source>
</reference>